<dbReference type="EMBL" id="JANPWB010000002">
    <property type="protein sequence ID" value="KAJ1210804.1"/>
    <property type="molecule type" value="Genomic_DNA"/>
</dbReference>
<feature type="compositionally biased region" description="Acidic residues" evidence="1">
    <location>
        <begin position="1"/>
        <end position="10"/>
    </location>
</feature>
<name>A0AAV7WFG7_PLEWA</name>
<feature type="region of interest" description="Disordered" evidence="1">
    <location>
        <begin position="1"/>
        <end position="64"/>
    </location>
</feature>
<evidence type="ECO:0000313" key="2">
    <source>
        <dbReference type="EMBL" id="KAJ1210804.1"/>
    </source>
</evidence>
<dbReference type="Proteomes" id="UP001066276">
    <property type="component" value="Chromosome 1_2"/>
</dbReference>
<accession>A0AAV7WFG7</accession>
<feature type="compositionally biased region" description="Basic and acidic residues" evidence="1">
    <location>
        <begin position="42"/>
        <end position="54"/>
    </location>
</feature>
<sequence>MDDWPETEEEGTVREADQEVNEESGGQAASSQMVPQPAEEDREMRLSSRSERYHLRPNPATSQRLRDCACQETLKHRMMCAPARMAP</sequence>
<organism evidence="2 3">
    <name type="scientific">Pleurodeles waltl</name>
    <name type="common">Iberian ribbed newt</name>
    <dbReference type="NCBI Taxonomy" id="8319"/>
    <lineage>
        <taxon>Eukaryota</taxon>
        <taxon>Metazoa</taxon>
        <taxon>Chordata</taxon>
        <taxon>Craniata</taxon>
        <taxon>Vertebrata</taxon>
        <taxon>Euteleostomi</taxon>
        <taxon>Amphibia</taxon>
        <taxon>Batrachia</taxon>
        <taxon>Caudata</taxon>
        <taxon>Salamandroidea</taxon>
        <taxon>Salamandridae</taxon>
        <taxon>Pleurodelinae</taxon>
        <taxon>Pleurodeles</taxon>
    </lineage>
</organism>
<proteinExistence type="predicted"/>
<dbReference type="AlphaFoldDB" id="A0AAV7WFG7"/>
<evidence type="ECO:0000313" key="3">
    <source>
        <dbReference type="Proteomes" id="UP001066276"/>
    </source>
</evidence>
<keyword evidence="3" id="KW-1185">Reference proteome</keyword>
<reference evidence="2" key="1">
    <citation type="journal article" date="2022" name="bioRxiv">
        <title>Sequencing and chromosome-scale assembly of the giantPleurodeles waltlgenome.</title>
        <authorList>
            <person name="Brown T."/>
            <person name="Elewa A."/>
            <person name="Iarovenko S."/>
            <person name="Subramanian E."/>
            <person name="Araus A.J."/>
            <person name="Petzold A."/>
            <person name="Susuki M."/>
            <person name="Suzuki K.-i.T."/>
            <person name="Hayashi T."/>
            <person name="Toyoda A."/>
            <person name="Oliveira C."/>
            <person name="Osipova E."/>
            <person name="Leigh N.D."/>
            <person name="Simon A."/>
            <person name="Yun M.H."/>
        </authorList>
    </citation>
    <scope>NUCLEOTIDE SEQUENCE</scope>
    <source>
        <strain evidence="2">20211129_DDA</strain>
        <tissue evidence="2">Liver</tissue>
    </source>
</reference>
<comment type="caution">
    <text evidence="2">The sequence shown here is derived from an EMBL/GenBank/DDBJ whole genome shotgun (WGS) entry which is preliminary data.</text>
</comment>
<gene>
    <name evidence="2" type="ORF">NDU88_006166</name>
</gene>
<protein>
    <submittedName>
        <fullName evidence="2">Uncharacterized protein</fullName>
    </submittedName>
</protein>
<evidence type="ECO:0000256" key="1">
    <source>
        <dbReference type="SAM" id="MobiDB-lite"/>
    </source>
</evidence>